<gene>
    <name evidence="3" type="ORF">niasHT_014868</name>
</gene>
<dbReference type="EMBL" id="JBICBT010000528">
    <property type="protein sequence ID" value="KAL3110931.1"/>
    <property type="molecule type" value="Genomic_DNA"/>
</dbReference>
<keyword evidence="2" id="KW-0732">Signal</keyword>
<accession>A0ABD2L6X6</accession>
<dbReference type="Proteomes" id="UP001620626">
    <property type="component" value="Unassembled WGS sequence"/>
</dbReference>
<name>A0ABD2L6X6_9BILA</name>
<keyword evidence="4" id="KW-1185">Reference proteome</keyword>
<protein>
    <submittedName>
        <fullName evidence="3">Uncharacterized protein</fullName>
    </submittedName>
</protein>
<proteinExistence type="predicted"/>
<reference evidence="3 4" key="1">
    <citation type="submission" date="2024-10" db="EMBL/GenBank/DDBJ databases">
        <authorList>
            <person name="Kim D."/>
        </authorList>
    </citation>
    <scope>NUCLEOTIDE SEQUENCE [LARGE SCALE GENOMIC DNA]</scope>
    <source>
        <strain evidence="3">BH-2024</strain>
    </source>
</reference>
<feature type="chain" id="PRO_5044820053" evidence="2">
    <location>
        <begin position="28"/>
        <end position="72"/>
    </location>
</feature>
<feature type="region of interest" description="Disordered" evidence="1">
    <location>
        <begin position="35"/>
        <end position="59"/>
    </location>
</feature>
<feature type="signal peptide" evidence="2">
    <location>
        <begin position="1"/>
        <end position="27"/>
    </location>
</feature>
<dbReference type="AlphaFoldDB" id="A0ABD2L6X6"/>
<organism evidence="3 4">
    <name type="scientific">Heterodera trifolii</name>
    <dbReference type="NCBI Taxonomy" id="157864"/>
    <lineage>
        <taxon>Eukaryota</taxon>
        <taxon>Metazoa</taxon>
        <taxon>Ecdysozoa</taxon>
        <taxon>Nematoda</taxon>
        <taxon>Chromadorea</taxon>
        <taxon>Rhabditida</taxon>
        <taxon>Tylenchina</taxon>
        <taxon>Tylenchomorpha</taxon>
        <taxon>Tylenchoidea</taxon>
        <taxon>Heteroderidae</taxon>
        <taxon>Heteroderinae</taxon>
        <taxon>Heterodera</taxon>
    </lineage>
</organism>
<sequence>MNIISAYFIVFFCALLLIVHFDEMAYAEEQPKMANANDPSEISHFDADDDGGSDPWRLDDPNREHLRDYILL</sequence>
<evidence type="ECO:0000256" key="2">
    <source>
        <dbReference type="SAM" id="SignalP"/>
    </source>
</evidence>
<evidence type="ECO:0000313" key="4">
    <source>
        <dbReference type="Proteomes" id="UP001620626"/>
    </source>
</evidence>
<evidence type="ECO:0000313" key="3">
    <source>
        <dbReference type="EMBL" id="KAL3110931.1"/>
    </source>
</evidence>
<evidence type="ECO:0000256" key="1">
    <source>
        <dbReference type="SAM" id="MobiDB-lite"/>
    </source>
</evidence>
<comment type="caution">
    <text evidence="3">The sequence shown here is derived from an EMBL/GenBank/DDBJ whole genome shotgun (WGS) entry which is preliminary data.</text>
</comment>